<feature type="region of interest" description="Disordered" evidence="1">
    <location>
        <begin position="70"/>
        <end position="108"/>
    </location>
</feature>
<comment type="caution">
    <text evidence="2">The sequence shown here is derived from an EMBL/GenBank/DDBJ whole genome shotgun (WGS) entry which is preliminary data.</text>
</comment>
<dbReference type="AlphaFoldDB" id="A0A388JQI8"/>
<reference evidence="2 3" key="1">
    <citation type="journal article" date="2018" name="Cell">
        <title>The Chara Genome: Secondary Complexity and Implications for Plant Terrestrialization.</title>
        <authorList>
            <person name="Nishiyama T."/>
            <person name="Sakayama H."/>
            <person name="Vries J.D."/>
            <person name="Buschmann H."/>
            <person name="Saint-Marcoux D."/>
            <person name="Ullrich K.K."/>
            <person name="Haas F.B."/>
            <person name="Vanderstraeten L."/>
            <person name="Becker D."/>
            <person name="Lang D."/>
            <person name="Vosolsobe S."/>
            <person name="Rombauts S."/>
            <person name="Wilhelmsson P.K.I."/>
            <person name="Janitza P."/>
            <person name="Kern R."/>
            <person name="Heyl A."/>
            <person name="Rumpler F."/>
            <person name="Villalobos L.I.A.C."/>
            <person name="Clay J.M."/>
            <person name="Skokan R."/>
            <person name="Toyoda A."/>
            <person name="Suzuki Y."/>
            <person name="Kagoshima H."/>
            <person name="Schijlen E."/>
            <person name="Tajeshwar N."/>
            <person name="Catarino B."/>
            <person name="Hetherington A.J."/>
            <person name="Saltykova A."/>
            <person name="Bonnot C."/>
            <person name="Breuninger H."/>
            <person name="Symeonidi A."/>
            <person name="Radhakrishnan G.V."/>
            <person name="Van Nieuwerburgh F."/>
            <person name="Deforce D."/>
            <person name="Chang C."/>
            <person name="Karol K.G."/>
            <person name="Hedrich R."/>
            <person name="Ulvskov P."/>
            <person name="Glockner G."/>
            <person name="Delwiche C.F."/>
            <person name="Petrasek J."/>
            <person name="Van de Peer Y."/>
            <person name="Friml J."/>
            <person name="Beilby M."/>
            <person name="Dolan L."/>
            <person name="Kohara Y."/>
            <person name="Sugano S."/>
            <person name="Fujiyama A."/>
            <person name="Delaux P.-M."/>
            <person name="Quint M."/>
            <person name="TheiBen G."/>
            <person name="Hagemann M."/>
            <person name="Harholt J."/>
            <person name="Dunand C."/>
            <person name="Zachgo S."/>
            <person name="Langdale J."/>
            <person name="Maumus F."/>
            <person name="Straeten D.V.D."/>
            <person name="Gould S.B."/>
            <person name="Rensing S.A."/>
        </authorList>
    </citation>
    <scope>NUCLEOTIDE SEQUENCE [LARGE SCALE GENOMIC DNA]</scope>
    <source>
        <strain evidence="2 3">S276</strain>
    </source>
</reference>
<feature type="region of interest" description="Disordered" evidence="1">
    <location>
        <begin position="1"/>
        <end position="23"/>
    </location>
</feature>
<feature type="compositionally biased region" description="Basic and acidic residues" evidence="1">
    <location>
        <begin position="95"/>
        <end position="108"/>
    </location>
</feature>
<dbReference type="EMBL" id="BFEA01000008">
    <property type="protein sequence ID" value="GBG60086.1"/>
    <property type="molecule type" value="Genomic_DNA"/>
</dbReference>
<dbReference type="Proteomes" id="UP000265515">
    <property type="component" value="Unassembled WGS sequence"/>
</dbReference>
<organism evidence="2 3">
    <name type="scientific">Chara braunii</name>
    <name type="common">Braun's stonewort</name>
    <dbReference type="NCBI Taxonomy" id="69332"/>
    <lineage>
        <taxon>Eukaryota</taxon>
        <taxon>Viridiplantae</taxon>
        <taxon>Streptophyta</taxon>
        <taxon>Charophyceae</taxon>
        <taxon>Charales</taxon>
        <taxon>Characeae</taxon>
        <taxon>Chara</taxon>
    </lineage>
</organism>
<accession>A0A388JQI8</accession>
<feature type="compositionally biased region" description="Acidic residues" evidence="1">
    <location>
        <begin position="73"/>
        <end position="85"/>
    </location>
</feature>
<dbReference type="Gramene" id="GBG60086">
    <property type="protein sequence ID" value="GBG60086"/>
    <property type="gene ID" value="CBR_g417"/>
</dbReference>
<sequence length="159" mass="18595">MVDTRSGKSSMPYSKAQEEQAATILRERNEKKELLRQAKMKMIADEQAAKKKKLEKEMKRLQQEVEEKMKVAEEEEFEEEEEQPEVEPLKRRRLGKGEGSNDTKDDPWVERRISKWVVNLSLGEDEQAMLHIPQEEKEAAIKEIEATSDPLERQAIENE</sequence>
<proteinExistence type="predicted"/>
<evidence type="ECO:0000313" key="2">
    <source>
        <dbReference type="EMBL" id="GBG60086.1"/>
    </source>
</evidence>
<protein>
    <submittedName>
        <fullName evidence="2">Uncharacterized protein</fullName>
    </submittedName>
</protein>
<keyword evidence="3" id="KW-1185">Reference proteome</keyword>
<evidence type="ECO:0000256" key="1">
    <source>
        <dbReference type="SAM" id="MobiDB-lite"/>
    </source>
</evidence>
<gene>
    <name evidence="2" type="ORF">CBR_g417</name>
</gene>
<evidence type="ECO:0000313" key="3">
    <source>
        <dbReference type="Proteomes" id="UP000265515"/>
    </source>
</evidence>
<name>A0A388JQI8_CHABU</name>